<dbReference type="WBParaSite" id="ALUE_0000322501-mRNA-1">
    <property type="protein sequence ID" value="ALUE_0000322501-mRNA-1"/>
    <property type="gene ID" value="ALUE_0000322501"/>
</dbReference>
<dbReference type="PRINTS" id="PR01262">
    <property type="entry name" value="INNEXIN"/>
</dbReference>
<dbReference type="PANTHER" id="PTHR11893">
    <property type="entry name" value="INNEXIN"/>
    <property type="match status" value="1"/>
</dbReference>
<gene>
    <name evidence="12" type="primary">inx</name>
</gene>
<dbReference type="GO" id="GO:0005243">
    <property type="term" value="F:gap junction channel activity"/>
    <property type="evidence" value="ECO:0007669"/>
    <property type="project" value="TreeGrafter"/>
</dbReference>
<evidence type="ECO:0000313" key="13">
    <source>
        <dbReference type="Proteomes" id="UP000036681"/>
    </source>
</evidence>
<proteinExistence type="inferred from homology"/>
<dbReference type="GO" id="GO:0005921">
    <property type="term" value="C:gap junction"/>
    <property type="evidence" value="ECO:0007669"/>
    <property type="project" value="UniProtKB-SubCell"/>
</dbReference>
<evidence type="ECO:0000256" key="5">
    <source>
        <dbReference type="ARBA" id="ARBA00022692"/>
    </source>
</evidence>
<keyword evidence="9 12" id="KW-0406">Ion transport</keyword>
<evidence type="ECO:0000256" key="11">
    <source>
        <dbReference type="ARBA" id="ARBA00023303"/>
    </source>
</evidence>
<evidence type="ECO:0000256" key="6">
    <source>
        <dbReference type="ARBA" id="ARBA00022868"/>
    </source>
</evidence>
<dbReference type="PANTHER" id="PTHR11893:SF32">
    <property type="entry name" value="INNEXIN"/>
    <property type="match status" value="1"/>
</dbReference>
<evidence type="ECO:0000256" key="8">
    <source>
        <dbReference type="ARBA" id="ARBA00022989"/>
    </source>
</evidence>
<feature type="transmembrane region" description="Helical" evidence="12">
    <location>
        <begin position="58"/>
        <end position="78"/>
    </location>
</feature>
<evidence type="ECO:0000313" key="14">
    <source>
        <dbReference type="WBParaSite" id="ALUE_0000322501-mRNA-1"/>
    </source>
</evidence>
<dbReference type="Pfam" id="PF00876">
    <property type="entry name" value="Innexin"/>
    <property type="match status" value="1"/>
</dbReference>
<keyword evidence="4" id="KW-1003">Cell membrane</keyword>
<keyword evidence="5 12" id="KW-0812">Transmembrane</keyword>
<reference evidence="14" key="1">
    <citation type="submission" date="2017-02" db="UniProtKB">
        <authorList>
            <consortium name="WormBaseParasite"/>
        </authorList>
    </citation>
    <scope>IDENTIFICATION</scope>
</reference>
<keyword evidence="11 12" id="KW-0407">Ion channel</keyword>
<accession>A0A0M3HNG6</accession>
<evidence type="ECO:0000256" key="2">
    <source>
        <dbReference type="ARBA" id="ARBA00004651"/>
    </source>
</evidence>
<keyword evidence="3 12" id="KW-0813">Transport</keyword>
<comment type="similarity">
    <text evidence="12">Belongs to the pannexin family.</text>
</comment>
<dbReference type="Proteomes" id="UP000036681">
    <property type="component" value="Unplaced"/>
</dbReference>
<dbReference type="GO" id="GO:0005886">
    <property type="term" value="C:plasma membrane"/>
    <property type="evidence" value="ECO:0007669"/>
    <property type="project" value="UniProtKB-SubCell"/>
</dbReference>
<feature type="transmembrane region" description="Helical" evidence="12">
    <location>
        <begin position="144"/>
        <end position="166"/>
    </location>
</feature>
<evidence type="ECO:0000256" key="7">
    <source>
        <dbReference type="ARBA" id="ARBA00022949"/>
    </source>
</evidence>
<evidence type="ECO:0000256" key="4">
    <source>
        <dbReference type="ARBA" id="ARBA00022475"/>
    </source>
</evidence>
<dbReference type="AlphaFoldDB" id="A0A0M3HNG6"/>
<organism evidence="13 14">
    <name type="scientific">Ascaris lumbricoides</name>
    <name type="common">Giant roundworm</name>
    <dbReference type="NCBI Taxonomy" id="6252"/>
    <lineage>
        <taxon>Eukaryota</taxon>
        <taxon>Metazoa</taxon>
        <taxon>Ecdysozoa</taxon>
        <taxon>Nematoda</taxon>
        <taxon>Chromadorea</taxon>
        <taxon>Rhabditida</taxon>
        <taxon>Spirurina</taxon>
        <taxon>Ascaridomorpha</taxon>
        <taxon>Ascaridoidea</taxon>
        <taxon>Ascarididae</taxon>
        <taxon>Ascaris</taxon>
    </lineage>
</organism>
<feature type="transmembrane region" description="Helical" evidence="12">
    <location>
        <begin position="326"/>
        <end position="346"/>
    </location>
</feature>
<dbReference type="GO" id="GO:0034220">
    <property type="term" value="P:monoatomic ion transmembrane transport"/>
    <property type="evidence" value="ECO:0007669"/>
    <property type="project" value="UniProtKB-KW"/>
</dbReference>
<dbReference type="PROSITE" id="PS51013">
    <property type="entry name" value="PANNEXIN"/>
    <property type="match status" value="1"/>
</dbReference>
<feature type="transmembrane region" description="Helical" evidence="12">
    <location>
        <begin position="237"/>
        <end position="256"/>
    </location>
</feature>
<keyword evidence="6" id="KW-0303">Gap junction</keyword>
<name>A0A0M3HNG6_ASCLU</name>
<keyword evidence="7" id="KW-0965">Cell junction</keyword>
<evidence type="ECO:0000256" key="3">
    <source>
        <dbReference type="ARBA" id="ARBA00022448"/>
    </source>
</evidence>
<comment type="subcellular location">
    <subcellularLocation>
        <location evidence="1">Cell junction</location>
        <location evidence="1">Gap junction</location>
    </subcellularLocation>
    <subcellularLocation>
        <location evidence="2 12">Cell membrane</location>
        <topology evidence="2 12">Multi-pass membrane protein</topology>
    </subcellularLocation>
</comment>
<evidence type="ECO:0000256" key="12">
    <source>
        <dbReference type="RuleBase" id="RU010713"/>
    </source>
</evidence>
<evidence type="ECO:0000256" key="10">
    <source>
        <dbReference type="ARBA" id="ARBA00023136"/>
    </source>
</evidence>
<evidence type="ECO:0000256" key="9">
    <source>
        <dbReference type="ARBA" id="ARBA00023065"/>
    </source>
</evidence>
<evidence type="ECO:0000256" key="1">
    <source>
        <dbReference type="ARBA" id="ARBA00004610"/>
    </source>
</evidence>
<dbReference type="InterPro" id="IPR000990">
    <property type="entry name" value="Innexin"/>
</dbReference>
<keyword evidence="8 12" id="KW-1133">Transmembrane helix</keyword>
<keyword evidence="13" id="KW-1185">Reference proteome</keyword>
<keyword evidence="10 12" id="KW-0472">Membrane</keyword>
<sequence length="450" mass="51680">MPEYAFLALCSLVLRKSKRVSENHHLATLVMDRLGKLIESITKPRYEEDFIDRLNYRVTSYILLAAAFTIIAKISGLLKTFHLLETSEYGGKPIQCWLPAELASQKGWEQYAEDYCFVENTYYVPLDQKIPQSSRHRAERELTYYQWVPFMLMMQALMFTGPHVFWRMLNWMSGIQTRAVITMASMAAQKNPSTNEVSNVVDAVAAHLERALHHRHIHQRVTHSNPFVFLFRLLTNSYLSCVYIMTKILFIGNALVQHMILSAYLGSSGYDLTKALLEQRSWQTTGLFPRVTMCDFKVRDIGHRHHFTIQCVLMANMFNEKIFLGLWWWILILLSTTCVNFIYWIYVMSSPSSKYDFLEGLITLGHARTQLMPRRVEALARQLGGDGMLVLRLMVQNAGEIVTSLVVGRLYDLFAVGEKENDDIRCAPVMAIPALGAPKTEPDEIKTPFS</sequence>
<comment type="function">
    <text evidence="12">Structural component of the gap junctions.</text>
</comment>
<protein>
    <recommendedName>
        <fullName evidence="12">Innexin</fullName>
    </recommendedName>
</protein>